<dbReference type="OrthoDB" id="7949234at2"/>
<dbReference type="EMBL" id="CP041690">
    <property type="protein sequence ID" value="QEE20425.1"/>
    <property type="molecule type" value="Genomic_DNA"/>
</dbReference>
<keyword evidence="2" id="KW-1185">Reference proteome</keyword>
<accession>A0A5B9DND8</accession>
<evidence type="ECO:0000313" key="2">
    <source>
        <dbReference type="Proteomes" id="UP000321062"/>
    </source>
</evidence>
<sequence>MIAVRGFPNGVVACFVEAPGGGNIRDFDAPRNRPAKDPVSWPENVIWHSDFFQYELAMPLQTRTITHATLAGYSQIYRLTPTIAAVASPPTDGIYFTRITQTRATDITLVTHNLGYVPLFFVSLGGRVITNGTVVQVAGNGLTRWVSPFATSSIIGLREIAASRTSALPAVDCTYQALIFRNTETTPGRTICGLEGDNLVLGGGRVDTSQQYLRSALAGETDFDFDLGETIDIANGRCRHVSGGVTTTEADYSGSFTGSGFIPVGV</sequence>
<organism evidence="1 2">
    <name type="scientific">Paradevosia tibetensis</name>
    <dbReference type="NCBI Taxonomy" id="1447062"/>
    <lineage>
        <taxon>Bacteria</taxon>
        <taxon>Pseudomonadati</taxon>
        <taxon>Pseudomonadota</taxon>
        <taxon>Alphaproteobacteria</taxon>
        <taxon>Hyphomicrobiales</taxon>
        <taxon>Devosiaceae</taxon>
        <taxon>Paradevosia</taxon>
    </lineage>
</organism>
<name>A0A5B9DND8_9HYPH</name>
<evidence type="ECO:0000313" key="1">
    <source>
        <dbReference type="EMBL" id="QEE20425.1"/>
    </source>
</evidence>
<dbReference type="KEGG" id="yti:FNA67_09675"/>
<dbReference type="AlphaFoldDB" id="A0A5B9DND8"/>
<protein>
    <submittedName>
        <fullName evidence="1">Uncharacterized protein</fullName>
    </submittedName>
</protein>
<gene>
    <name evidence="1" type="ORF">FNA67_09675</name>
</gene>
<dbReference type="Proteomes" id="UP000321062">
    <property type="component" value="Chromosome"/>
</dbReference>
<reference evidence="1 2" key="1">
    <citation type="journal article" date="2015" name="Int. J. Syst. Evol. Microbiol.">
        <title>Youhaiella tibetensis gen. nov., sp. nov., isolated from subsurface sediment.</title>
        <authorList>
            <person name="Wang Y.X."/>
            <person name="Huang F.Q."/>
            <person name="Nogi Y."/>
            <person name="Pang S.J."/>
            <person name="Wang P.K."/>
            <person name="Lv J."/>
        </authorList>
    </citation>
    <scope>NUCLEOTIDE SEQUENCE [LARGE SCALE GENOMIC DNA]</scope>
    <source>
        <strain evidence="2">fig4</strain>
    </source>
</reference>
<dbReference type="RefSeq" id="WP_147655898.1">
    <property type="nucleotide sequence ID" value="NZ_BMFM01000001.1"/>
</dbReference>
<proteinExistence type="predicted"/>